<accession>A0AAN6TC57</accession>
<evidence type="ECO:0000256" key="5">
    <source>
        <dbReference type="SAM" id="MobiDB-lite"/>
    </source>
</evidence>
<feature type="compositionally biased region" description="Gly residues" evidence="5">
    <location>
        <begin position="622"/>
        <end position="644"/>
    </location>
</feature>
<dbReference type="GO" id="GO:0005886">
    <property type="term" value="C:plasma membrane"/>
    <property type="evidence" value="ECO:0007669"/>
    <property type="project" value="TreeGrafter"/>
</dbReference>
<feature type="transmembrane region" description="Helical" evidence="6">
    <location>
        <begin position="220"/>
        <end position="239"/>
    </location>
</feature>
<feature type="domain" description="Major facilitator superfamily (MFS) profile" evidence="7">
    <location>
        <begin position="154"/>
        <end position="588"/>
    </location>
</feature>
<comment type="caution">
    <text evidence="8">The sequence shown here is derived from an EMBL/GenBank/DDBJ whole genome shotgun (WGS) entry which is preliminary data.</text>
</comment>
<dbReference type="EMBL" id="MU853345">
    <property type="protein sequence ID" value="KAK4111601.1"/>
    <property type="molecule type" value="Genomic_DNA"/>
</dbReference>
<dbReference type="AlphaFoldDB" id="A0AAN6TC57"/>
<feature type="transmembrane region" description="Helical" evidence="6">
    <location>
        <begin position="309"/>
        <end position="328"/>
    </location>
</feature>
<feature type="transmembrane region" description="Helical" evidence="6">
    <location>
        <begin position="189"/>
        <end position="208"/>
    </location>
</feature>
<dbReference type="SUPFAM" id="SSF103473">
    <property type="entry name" value="MFS general substrate transporter"/>
    <property type="match status" value="1"/>
</dbReference>
<sequence length="659" mass="70890">MAGQAPDLDPEKHAPSALGDAKISGAGDNGSSSTLDGNLSFKATKETASHPDCQHSLTTTHSRSHSRSRSSSLDTDPLSPLEHALARASSLQETDLAIAEAESPPVDLAHAHTRTSITSAASRPPDFEVTLDRDDPENPRNWQRKRPLWYRAWTIFVVSYATWVVVLYSTSYTATVQGIMDEFAVSSRALATLGLTTYLLGLAAGSVVVAPMSELYGRRIVYLACLAVFVVLIVPAALARSLTEMVVVRFFVALFGAAMISNGPGTVVDIADPEYLALCMSLWSVAPLNGPTTGPIIGGFVYESLGWRWGNWLAMILGGVAALMLATVKETYAPTLLKRKAARMRRETGDDRWWCRFDQRISTLHLLKLNLSRPFVLAVTEPILWFFNTWISVIYGILYLCFVAYPIVFTQHRGWSVGMSGLAFMGIAIGTLLAIGLEPVWRRLINRSSKPRDPDDDSGRPSPEATALVMCVGALLTPVGQLIFSWTCLPASIHPAVPIGLAGIPFGMGNTLSFIYGSNYLAGAYGIYAASALAGNAVIRSAIGGALPLAGPAMYDALSPQWAGTLLGLLEVLLIPIPFVFYRYGDRIRARSPVIRQMREEQMRNERRQARFAAKRERDSGGKGSKGGGVGVREGAAGTLGGAGAPLQPQLSAQGVGIP</sequence>
<proteinExistence type="predicted"/>
<evidence type="ECO:0000256" key="3">
    <source>
        <dbReference type="ARBA" id="ARBA00022989"/>
    </source>
</evidence>
<dbReference type="PANTHER" id="PTHR23502">
    <property type="entry name" value="MAJOR FACILITATOR SUPERFAMILY"/>
    <property type="match status" value="1"/>
</dbReference>
<feature type="compositionally biased region" description="Basic and acidic residues" evidence="5">
    <location>
        <begin position="43"/>
        <end position="53"/>
    </location>
</feature>
<feature type="transmembrane region" description="Helical" evidence="6">
    <location>
        <begin position="465"/>
        <end position="484"/>
    </location>
</feature>
<dbReference type="Gene3D" id="1.20.1250.20">
    <property type="entry name" value="MFS general substrate transporter like domains"/>
    <property type="match status" value="1"/>
</dbReference>
<evidence type="ECO:0000256" key="6">
    <source>
        <dbReference type="SAM" id="Phobius"/>
    </source>
</evidence>
<comment type="subcellular location">
    <subcellularLocation>
        <location evidence="1">Membrane</location>
        <topology evidence="1">Multi-pass membrane protein</topology>
    </subcellularLocation>
</comment>
<dbReference type="CDD" id="cd17323">
    <property type="entry name" value="MFS_Tpo1_MDR_like"/>
    <property type="match status" value="1"/>
</dbReference>
<keyword evidence="4 6" id="KW-0472">Membrane</keyword>
<evidence type="ECO:0000256" key="4">
    <source>
        <dbReference type="ARBA" id="ARBA00023136"/>
    </source>
</evidence>
<dbReference type="InterPro" id="IPR005829">
    <property type="entry name" value="Sugar_transporter_CS"/>
</dbReference>
<feature type="transmembrane region" description="Helical" evidence="6">
    <location>
        <begin position="527"/>
        <end position="550"/>
    </location>
</feature>
<feature type="region of interest" description="Disordered" evidence="5">
    <location>
        <begin position="1"/>
        <end position="78"/>
    </location>
</feature>
<organism evidence="8 9">
    <name type="scientific">Canariomyces notabilis</name>
    <dbReference type="NCBI Taxonomy" id="2074819"/>
    <lineage>
        <taxon>Eukaryota</taxon>
        <taxon>Fungi</taxon>
        <taxon>Dikarya</taxon>
        <taxon>Ascomycota</taxon>
        <taxon>Pezizomycotina</taxon>
        <taxon>Sordariomycetes</taxon>
        <taxon>Sordariomycetidae</taxon>
        <taxon>Sordariales</taxon>
        <taxon>Chaetomiaceae</taxon>
        <taxon>Canariomyces</taxon>
    </lineage>
</organism>
<feature type="transmembrane region" description="Helical" evidence="6">
    <location>
        <begin position="148"/>
        <end position="169"/>
    </location>
</feature>
<feature type="transmembrane region" description="Helical" evidence="6">
    <location>
        <begin position="275"/>
        <end position="297"/>
    </location>
</feature>
<reference evidence="8" key="2">
    <citation type="submission" date="2023-05" db="EMBL/GenBank/DDBJ databases">
        <authorList>
            <consortium name="Lawrence Berkeley National Laboratory"/>
            <person name="Steindorff A."/>
            <person name="Hensen N."/>
            <person name="Bonometti L."/>
            <person name="Westerberg I."/>
            <person name="Brannstrom I.O."/>
            <person name="Guillou S."/>
            <person name="Cros-Aarteil S."/>
            <person name="Calhoun S."/>
            <person name="Haridas S."/>
            <person name="Kuo A."/>
            <person name="Mondo S."/>
            <person name="Pangilinan J."/>
            <person name="Riley R."/>
            <person name="Labutti K."/>
            <person name="Andreopoulos B."/>
            <person name="Lipzen A."/>
            <person name="Chen C."/>
            <person name="Yanf M."/>
            <person name="Daum C."/>
            <person name="Ng V."/>
            <person name="Clum A."/>
            <person name="Ohm R."/>
            <person name="Martin F."/>
            <person name="Silar P."/>
            <person name="Natvig D."/>
            <person name="Lalanne C."/>
            <person name="Gautier V."/>
            <person name="Ament-Velasquez S.L."/>
            <person name="Kruys A."/>
            <person name="Hutchinson M.I."/>
            <person name="Powell A.J."/>
            <person name="Barry K."/>
            <person name="Miller A.N."/>
            <person name="Grigoriev I.V."/>
            <person name="Debuchy R."/>
            <person name="Gladieux P."/>
            <person name="Thoren M.H."/>
            <person name="Johannesson H."/>
        </authorList>
    </citation>
    <scope>NUCLEOTIDE SEQUENCE</scope>
    <source>
        <strain evidence="8">CBS 508.74</strain>
    </source>
</reference>
<evidence type="ECO:0000313" key="8">
    <source>
        <dbReference type="EMBL" id="KAK4111601.1"/>
    </source>
</evidence>
<dbReference type="InterPro" id="IPR036259">
    <property type="entry name" value="MFS_trans_sf"/>
</dbReference>
<feature type="region of interest" description="Disordered" evidence="5">
    <location>
        <begin position="600"/>
        <end position="659"/>
    </location>
</feature>
<dbReference type="InterPro" id="IPR020846">
    <property type="entry name" value="MFS_dom"/>
</dbReference>
<evidence type="ECO:0000256" key="1">
    <source>
        <dbReference type="ARBA" id="ARBA00004141"/>
    </source>
</evidence>
<dbReference type="GeneID" id="89937222"/>
<evidence type="ECO:0000256" key="2">
    <source>
        <dbReference type="ARBA" id="ARBA00022692"/>
    </source>
</evidence>
<gene>
    <name evidence="8" type="ORF">N656DRAFT_755063</name>
</gene>
<keyword evidence="9" id="KW-1185">Reference proteome</keyword>
<evidence type="ECO:0000313" key="9">
    <source>
        <dbReference type="Proteomes" id="UP001302812"/>
    </source>
</evidence>
<dbReference type="PANTHER" id="PTHR23502:SF12">
    <property type="entry name" value="MULTIDRUG TRANSPORTER, PUTATIVE (AFU_ORTHOLOGUE AFUA_1G06440)-RELATED"/>
    <property type="match status" value="1"/>
</dbReference>
<dbReference type="RefSeq" id="XP_064669171.1">
    <property type="nucleotide sequence ID" value="XM_064813097.1"/>
</dbReference>
<protein>
    <submittedName>
        <fullName evidence="8">MFS general substrate transporter</fullName>
    </submittedName>
</protein>
<feature type="transmembrane region" description="Helical" evidence="6">
    <location>
        <begin position="245"/>
        <end position="263"/>
    </location>
</feature>
<dbReference type="PROSITE" id="PS50850">
    <property type="entry name" value="MFS"/>
    <property type="match status" value="1"/>
</dbReference>
<feature type="region of interest" description="Disordered" evidence="5">
    <location>
        <begin position="114"/>
        <end position="138"/>
    </location>
</feature>
<feature type="compositionally biased region" description="Basic and acidic residues" evidence="5">
    <location>
        <begin position="600"/>
        <end position="621"/>
    </location>
</feature>
<dbReference type="FunFam" id="1.20.1250.20:FF:000011">
    <property type="entry name" value="MFS multidrug transporter, putative"/>
    <property type="match status" value="1"/>
</dbReference>
<dbReference type="Pfam" id="PF07690">
    <property type="entry name" value="MFS_1"/>
    <property type="match status" value="1"/>
</dbReference>
<keyword evidence="2 6" id="KW-0812">Transmembrane</keyword>
<dbReference type="GO" id="GO:0042908">
    <property type="term" value="P:xenobiotic transport"/>
    <property type="evidence" value="ECO:0007669"/>
    <property type="project" value="UniProtKB-ARBA"/>
</dbReference>
<feature type="transmembrane region" description="Helical" evidence="6">
    <location>
        <begin position="562"/>
        <end position="582"/>
    </location>
</feature>
<feature type="transmembrane region" description="Helical" evidence="6">
    <location>
        <begin position="496"/>
        <end position="515"/>
    </location>
</feature>
<dbReference type="GO" id="GO:0022857">
    <property type="term" value="F:transmembrane transporter activity"/>
    <property type="evidence" value="ECO:0007669"/>
    <property type="project" value="InterPro"/>
</dbReference>
<name>A0AAN6TC57_9PEZI</name>
<keyword evidence="3 6" id="KW-1133">Transmembrane helix</keyword>
<reference evidence="8" key="1">
    <citation type="journal article" date="2023" name="Mol. Phylogenet. Evol.">
        <title>Genome-scale phylogeny and comparative genomics of the fungal order Sordariales.</title>
        <authorList>
            <person name="Hensen N."/>
            <person name="Bonometti L."/>
            <person name="Westerberg I."/>
            <person name="Brannstrom I.O."/>
            <person name="Guillou S."/>
            <person name="Cros-Aarteil S."/>
            <person name="Calhoun S."/>
            <person name="Haridas S."/>
            <person name="Kuo A."/>
            <person name="Mondo S."/>
            <person name="Pangilinan J."/>
            <person name="Riley R."/>
            <person name="LaButti K."/>
            <person name="Andreopoulos B."/>
            <person name="Lipzen A."/>
            <person name="Chen C."/>
            <person name="Yan M."/>
            <person name="Daum C."/>
            <person name="Ng V."/>
            <person name="Clum A."/>
            <person name="Steindorff A."/>
            <person name="Ohm R.A."/>
            <person name="Martin F."/>
            <person name="Silar P."/>
            <person name="Natvig D.O."/>
            <person name="Lalanne C."/>
            <person name="Gautier V."/>
            <person name="Ament-Velasquez S.L."/>
            <person name="Kruys A."/>
            <person name="Hutchinson M.I."/>
            <person name="Powell A.J."/>
            <person name="Barry K."/>
            <person name="Miller A.N."/>
            <person name="Grigoriev I.V."/>
            <person name="Debuchy R."/>
            <person name="Gladieux P."/>
            <person name="Hiltunen Thoren M."/>
            <person name="Johannesson H."/>
        </authorList>
    </citation>
    <scope>NUCLEOTIDE SEQUENCE</scope>
    <source>
        <strain evidence="8">CBS 508.74</strain>
    </source>
</reference>
<dbReference type="PROSITE" id="PS00216">
    <property type="entry name" value="SUGAR_TRANSPORT_1"/>
    <property type="match status" value="1"/>
</dbReference>
<evidence type="ECO:0000259" key="7">
    <source>
        <dbReference type="PROSITE" id="PS50850"/>
    </source>
</evidence>
<feature type="transmembrane region" description="Helical" evidence="6">
    <location>
        <begin position="414"/>
        <end position="437"/>
    </location>
</feature>
<dbReference type="InterPro" id="IPR011701">
    <property type="entry name" value="MFS"/>
</dbReference>
<feature type="compositionally biased region" description="Low complexity" evidence="5">
    <location>
        <begin position="69"/>
        <end position="78"/>
    </location>
</feature>
<feature type="transmembrane region" description="Helical" evidence="6">
    <location>
        <begin position="383"/>
        <end position="408"/>
    </location>
</feature>
<dbReference type="GO" id="GO:0140115">
    <property type="term" value="P:export across plasma membrane"/>
    <property type="evidence" value="ECO:0007669"/>
    <property type="project" value="UniProtKB-ARBA"/>
</dbReference>
<dbReference type="Proteomes" id="UP001302812">
    <property type="component" value="Unassembled WGS sequence"/>
</dbReference>